<dbReference type="PANTHER" id="PTHR43651:SF3">
    <property type="entry name" value="1,4-ALPHA-GLUCAN-BRANCHING ENZYME"/>
    <property type="match status" value="1"/>
</dbReference>
<organism evidence="6 7">
    <name type="scientific">Candidatus Anaerobutyricum stercoripullorum</name>
    <dbReference type="NCBI Taxonomy" id="2838456"/>
    <lineage>
        <taxon>Bacteria</taxon>
        <taxon>Bacillati</taxon>
        <taxon>Bacillota</taxon>
        <taxon>Clostridia</taxon>
        <taxon>Lachnospirales</taxon>
        <taxon>Lachnospiraceae</taxon>
        <taxon>Anaerobutyricum</taxon>
    </lineage>
</organism>
<dbReference type="SUPFAM" id="SSF81296">
    <property type="entry name" value="E set domains"/>
    <property type="match status" value="2"/>
</dbReference>
<dbReference type="InterPro" id="IPR044143">
    <property type="entry name" value="GlgB_N_E_set_prok"/>
</dbReference>
<dbReference type="GO" id="GO:0043169">
    <property type="term" value="F:cation binding"/>
    <property type="evidence" value="ECO:0007669"/>
    <property type="project" value="InterPro"/>
</dbReference>
<dbReference type="GO" id="GO:0004553">
    <property type="term" value="F:hydrolase activity, hydrolyzing O-glycosyl compounds"/>
    <property type="evidence" value="ECO:0007669"/>
    <property type="project" value="InterPro"/>
</dbReference>
<name>A0A9D1X7V5_9FIRM</name>
<dbReference type="InterPro" id="IPR037439">
    <property type="entry name" value="Branching_enzy"/>
</dbReference>
<sequence length="667" mass="77291">MRYEIGQVLKQEQVMSLVFGRCPMPKRMLGRHLVAGGQIIAAYHPRAVRMRLLADDGSSYQMDMVERQPVFALFLPHQRRFLYRLEITLRGGETIFHYDPYSFPCQITEEEEQEFLRGRWLNAYQKMGCHPMEIDGVRGMYFAVWAPHVQCASVVGDFNQWDGRLCPMNRMAHSDIYEIFLPEVEEGTGYQYEVRNQQGETWRVADPYGVARGENYTSKMLNVKRFDWKDRFWMEERRRKNVENQPVIIRSLSGEDPSEIDRIDASVTTHVLLSKRRDPDMMRRTAYSDGGDFFVPPFCCEEPDAFRGLVQTAHQKGIGVLLEVSMEAIPCEKPQVVDFLLSNLLFWIREYHIDGFAFDGLTGDSRSWNDIFNNIEVSDGPANGGTSADDESRRSILRQAMAMVRREAPGVLIISDGQNLRRPGDSRPDTKEETFDFFWNYHIKWNLDHYLSCRGDRRAEHFELTLPLQKPGVDRSFVLLDYKNVNVLNQTSIDKSEEVYYDMLSEAKLSYAFLTGIPGKKILSNKIRDAKLRDYLYRLMEMYRRYPAWHACGGEEQTFEWVNGMDAVSSVISFIRRFSGEKEFFLFLYNFSGEPREEYQVGVPSFGEYRLLLNSDAAEYGGRGWFEDQHPAVTKQSCDFRPYSMTVSLPPKSALIFGFGPAFSGDR</sequence>
<dbReference type="SUPFAM" id="SSF51011">
    <property type="entry name" value="Glycosyl hydrolase domain"/>
    <property type="match status" value="1"/>
</dbReference>
<dbReference type="EMBL" id="DXEQ01000258">
    <property type="protein sequence ID" value="HIX73070.1"/>
    <property type="molecule type" value="Genomic_DNA"/>
</dbReference>
<dbReference type="AlphaFoldDB" id="A0A9D1X7V5"/>
<dbReference type="GO" id="GO:0003844">
    <property type="term" value="F:1,4-alpha-glucan branching enzyme activity"/>
    <property type="evidence" value="ECO:0007669"/>
    <property type="project" value="InterPro"/>
</dbReference>
<feature type="domain" description="Glycoside hydrolase family 13 N-terminal" evidence="4">
    <location>
        <begin position="126"/>
        <end position="209"/>
    </location>
</feature>
<dbReference type="Pfam" id="PF02806">
    <property type="entry name" value="Alpha-amylase_C"/>
    <property type="match status" value="1"/>
</dbReference>
<dbReference type="InterPro" id="IPR014756">
    <property type="entry name" value="Ig_E-set"/>
</dbReference>
<evidence type="ECO:0000259" key="5">
    <source>
        <dbReference type="Pfam" id="PF22019"/>
    </source>
</evidence>
<dbReference type="Proteomes" id="UP000886805">
    <property type="component" value="Unassembled WGS sequence"/>
</dbReference>
<gene>
    <name evidence="6" type="ORF">H9849_08620</name>
</gene>
<keyword evidence="2" id="KW-0328">Glycosyltransferase</keyword>
<evidence type="ECO:0000256" key="1">
    <source>
        <dbReference type="ARBA" id="ARBA00002953"/>
    </source>
</evidence>
<dbReference type="Pfam" id="PF22019">
    <property type="entry name" value="GlgB_N"/>
    <property type="match status" value="1"/>
</dbReference>
<dbReference type="InterPro" id="IPR006048">
    <property type="entry name" value="A-amylase/branching_C"/>
</dbReference>
<comment type="function">
    <text evidence="1">Catalyzes the formation of the alpha-1,6-glucosidic linkages in glycogen by scission of a 1,4-alpha-linked oligosaccharide from growing alpha-1,4-glucan chains and the subsequent attachment of the oligosaccharide to the alpha-1,6 position.</text>
</comment>
<reference evidence="6" key="2">
    <citation type="submission" date="2021-04" db="EMBL/GenBank/DDBJ databases">
        <authorList>
            <person name="Gilroy R."/>
        </authorList>
    </citation>
    <scope>NUCLEOTIDE SEQUENCE</scope>
    <source>
        <strain evidence="6">ChiSxjej3B15-1167</strain>
    </source>
</reference>
<dbReference type="InterPro" id="IPR017853">
    <property type="entry name" value="GH"/>
</dbReference>
<proteinExistence type="predicted"/>
<dbReference type="InterPro" id="IPR013780">
    <property type="entry name" value="Glyco_hydro_b"/>
</dbReference>
<dbReference type="Gene3D" id="3.20.20.80">
    <property type="entry name" value="Glycosidases"/>
    <property type="match status" value="1"/>
</dbReference>
<dbReference type="CDD" id="cd02855">
    <property type="entry name" value="E_set_GBE_prok_N"/>
    <property type="match status" value="1"/>
</dbReference>
<evidence type="ECO:0000256" key="2">
    <source>
        <dbReference type="ARBA" id="ARBA00022676"/>
    </source>
</evidence>
<comment type="caution">
    <text evidence="6">The sequence shown here is derived from an EMBL/GenBank/DDBJ whole genome shotgun (WGS) entry which is preliminary data.</text>
</comment>
<dbReference type="SUPFAM" id="SSF51445">
    <property type="entry name" value="(Trans)glycosidases"/>
    <property type="match status" value="1"/>
</dbReference>
<keyword evidence="2" id="KW-0808">Transferase</keyword>
<evidence type="ECO:0000313" key="6">
    <source>
        <dbReference type="EMBL" id="HIX73070.1"/>
    </source>
</evidence>
<dbReference type="InterPro" id="IPR004193">
    <property type="entry name" value="Glyco_hydro_13_N"/>
</dbReference>
<dbReference type="InterPro" id="IPR013783">
    <property type="entry name" value="Ig-like_fold"/>
</dbReference>
<dbReference type="Gene3D" id="2.60.40.10">
    <property type="entry name" value="Immunoglobulins"/>
    <property type="match status" value="2"/>
</dbReference>
<dbReference type="PIRSF" id="PIRSF000463">
    <property type="entry name" value="GlgB"/>
    <property type="match status" value="1"/>
</dbReference>
<accession>A0A9D1X7V5</accession>
<evidence type="ECO:0000259" key="3">
    <source>
        <dbReference type="Pfam" id="PF02806"/>
    </source>
</evidence>
<dbReference type="Gene3D" id="2.60.40.1180">
    <property type="entry name" value="Golgi alpha-mannosidase II"/>
    <property type="match status" value="1"/>
</dbReference>
<reference evidence="6" key="1">
    <citation type="journal article" date="2021" name="PeerJ">
        <title>Extensive microbial diversity within the chicken gut microbiome revealed by metagenomics and culture.</title>
        <authorList>
            <person name="Gilroy R."/>
            <person name="Ravi A."/>
            <person name="Getino M."/>
            <person name="Pursley I."/>
            <person name="Horton D.L."/>
            <person name="Alikhan N.F."/>
            <person name="Baker D."/>
            <person name="Gharbi K."/>
            <person name="Hall N."/>
            <person name="Watson M."/>
            <person name="Adriaenssens E.M."/>
            <person name="Foster-Nyarko E."/>
            <person name="Jarju S."/>
            <person name="Secka A."/>
            <person name="Antonio M."/>
            <person name="Oren A."/>
            <person name="Chaudhuri R.R."/>
            <person name="La Ragione R."/>
            <person name="Hildebrand F."/>
            <person name="Pallen M.J."/>
        </authorList>
    </citation>
    <scope>NUCLEOTIDE SEQUENCE</scope>
    <source>
        <strain evidence="6">ChiSxjej3B15-1167</strain>
    </source>
</reference>
<dbReference type="GO" id="GO:0005978">
    <property type="term" value="P:glycogen biosynthetic process"/>
    <property type="evidence" value="ECO:0007669"/>
    <property type="project" value="InterPro"/>
</dbReference>
<dbReference type="Pfam" id="PF02922">
    <property type="entry name" value="CBM_48"/>
    <property type="match status" value="1"/>
</dbReference>
<feature type="domain" description="1,4-alpha-glucan branching enzyme GlgB N-terminal" evidence="5">
    <location>
        <begin position="11"/>
        <end position="101"/>
    </location>
</feature>
<dbReference type="InterPro" id="IPR054169">
    <property type="entry name" value="GlgB_N"/>
</dbReference>
<dbReference type="GO" id="GO:0005829">
    <property type="term" value="C:cytosol"/>
    <property type="evidence" value="ECO:0007669"/>
    <property type="project" value="TreeGrafter"/>
</dbReference>
<dbReference type="PANTHER" id="PTHR43651">
    <property type="entry name" value="1,4-ALPHA-GLUCAN-BRANCHING ENZYME"/>
    <property type="match status" value="1"/>
</dbReference>
<feature type="domain" description="Alpha-amylase/branching enzyme C-terminal all beta" evidence="3">
    <location>
        <begin position="561"/>
        <end position="657"/>
    </location>
</feature>
<evidence type="ECO:0000313" key="7">
    <source>
        <dbReference type="Proteomes" id="UP000886805"/>
    </source>
</evidence>
<evidence type="ECO:0000259" key="4">
    <source>
        <dbReference type="Pfam" id="PF02922"/>
    </source>
</evidence>
<protein>
    <submittedName>
        <fullName evidence="6">Alpha amylase C-terminal domain-containing protein</fullName>
    </submittedName>
</protein>